<reference evidence="10" key="1">
    <citation type="journal article" date="2021" name="Nat. Commun.">
        <title>Genetic determinants of endophytism in the Arabidopsis root mycobiome.</title>
        <authorList>
            <person name="Mesny F."/>
            <person name="Miyauchi S."/>
            <person name="Thiergart T."/>
            <person name="Pickel B."/>
            <person name="Atanasova L."/>
            <person name="Karlsson M."/>
            <person name="Huettel B."/>
            <person name="Barry K.W."/>
            <person name="Haridas S."/>
            <person name="Chen C."/>
            <person name="Bauer D."/>
            <person name="Andreopoulos W."/>
            <person name="Pangilinan J."/>
            <person name="LaButti K."/>
            <person name="Riley R."/>
            <person name="Lipzen A."/>
            <person name="Clum A."/>
            <person name="Drula E."/>
            <person name="Henrissat B."/>
            <person name="Kohler A."/>
            <person name="Grigoriev I.V."/>
            <person name="Martin F.M."/>
            <person name="Hacquard S."/>
        </authorList>
    </citation>
    <scope>NUCLEOTIDE SEQUENCE</scope>
    <source>
        <strain evidence="10">MPI-SDFR-AT-0073</strain>
    </source>
</reference>
<dbReference type="InterPro" id="IPR039024">
    <property type="entry name" value="RTC4"/>
</dbReference>
<comment type="subcellular location">
    <subcellularLocation>
        <location evidence="3">Cytoplasm</location>
    </subcellularLocation>
    <subcellularLocation>
        <location evidence="2">Nucleus</location>
    </subcellularLocation>
</comment>
<evidence type="ECO:0000256" key="5">
    <source>
        <dbReference type="ARBA" id="ARBA00015162"/>
    </source>
</evidence>
<dbReference type="Pfam" id="PF14474">
    <property type="entry name" value="RTC4"/>
    <property type="match status" value="1"/>
</dbReference>
<accession>A0A9P9A256</accession>
<feature type="compositionally biased region" description="Polar residues" evidence="8">
    <location>
        <begin position="214"/>
        <end position="228"/>
    </location>
</feature>
<feature type="domain" description="Restriction of telomere capping protein 4 C-terminal" evidence="9">
    <location>
        <begin position="424"/>
        <end position="541"/>
    </location>
</feature>
<name>A0A9P9A256_9PEZI</name>
<dbReference type="InterPro" id="IPR028094">
    <property type="entry name" value="RTC4_C"/>
</dbReference>
<keyword evidence="7" id="KW-0539">Nucleus</keyword>
<evidence type="ECO:0000256" key="3">
    <source>
        <dbReference type="ARBA" id="ARBA00004496"/>
    </source>
</evidence>
<dbReference type="Proteomes" id="UP000758603">
    <property type="component" value="Unassembled WGS sequence"/>
</dbReference>
<dbReference type="GO" id="GO:0005634">
    <property type="term" value="C:nucleus"/>
    <property type="evidence" value="ECO:0007669"/>
    <property type="project" value="UniProtKB-SubCell"/>
</dbReference>
<dbReference type="AlphaFoldDB" id="A0A9P9A256"/>
<organism evidence="10 11">
    <name type="scientific">Truncatella angustata</name>
    <dbReference type="NCBI Taxonomy" id="152316"/>
    <lineage>
        <taxon>Eukaryota</taxon>
        <taxon>Fungi</taxon>
        <taxon>Dikarya</taxon>
        <taxon>Ascomycota</taxon>
        <taxon>Pezizomycotina</taxon>
        <taxon>Sordariomycetes</taxon>
        <taxon>Xylariomycetidae</taxon>
        <taxon>Amphisphaeriales</taxon>
        <taxon>Sporocadaceae</taxon>
        <taxon>Truncatella</taxon>
    </lineage>
</organism>
<dbReference type="PANTHER" id="PTHR41391:SF1">
    <property type="entry name" value="RESTRICTION OF TELOMERE CAPPING PROTEIN 4"/>
    <property type="match status" value="1"/>
</dbReference>
<comment type="caution">
    <text evidence="10">The sequence shown here is derived from an EMBL/GenBank/DDBJ whole genome shotgun (WGS) entry which is preliminary data.</text>
</comment>
<evidence type="ECO:0000256" key="8">
    <source>
        <dbReference type="SAM" id="MobiDB-lite"/>
    </source>
</evidence>
<keyword evidence="11" id="KW-1185">Reference proteome</keyword>
<evidence type="ECO:0000256" key="4">
    <source>
        <dbReference type="ARBA" id="ARBA00009461"/>
    </source>
</evidence>
<dbReference type="PANTHER" id="PTHR41391">
    <property type="entry name" value="RESTRICTION OF TELOMERE CAPPING PROTEIN 4"/>
    <property type="match status" value="1"/>
</dbReference>
<dbReference type="RefSeq" id="XP_045964462.1">
    <property type="nucleotide sequence ID" value="XM_046106384.1"/>
</dbReference>
<dbReference type="GeneID" id="70135275"/>
<dbReference type="SMART" id="SM01312">
    <property type="entry name" value="RTC4"/>
    <property type="match status" value="1"/>
</dbReference>
<comment type="function">
    <text evidence="1">May be involved in a process influencing telomere capping.</text>
</comment>
<keyword evidence="6" id="KW-0963">Cytoplasm</keyword>
<evidence type="ECO:0000256" key="7">
    <source>
        <dbReference type="ARBA" id="ARBA00023242"/>
    </source>
</evidence>
<evidence type="ECO:0000256" key="6">
    <source>
        <dbReference type="ARBA" id="ARBA00022490"/>
    </source>
</evidence>
<sequence length="552" mass="62144">MADKKRTLGLSKLQRPPRLLAIIRGRSEDEAASDRSMAVHTNSKFKEPAAIDAPPVSSDEDNDDYEALRCRDSSDSDAERNRKSTTDIKPYFGPESKLNPPSSARRRISTPSKELSQKEEEAKEEPQENVQPSSAGSKRSADKMLGKHLMDSDLGFTKTSSKKLKRTFSGKASQKPAHKPTKKPLNSRDTSPPRGQFHKPPTIDSPSPVRRRASTTFKDNAIDSSLLSSPVKRRPARTTALNGSPGKAYMGLTLPDLDFTDNSPHTRRSSKGKQDDIQQRKNSKALREDDFRRATSPVGEFKSHFLDSIEDLRDLSDDVSKPMPSTQQVEHEFGNDPDSGLSSLDDAMFPKDPRCPMCHELVDPKLLKEFTAKGRMNVKKQTTFCRLHRRKEAEGTRKMKGYPKVDWNTLEPRFEKYDKLLKRILEGEQPSYYAAVLGGKVEAGESRTLLKAEENLIPGYYGPRGLRVMTDYIMRTFSDTLRRRTIEDRLVSSRGYSGYVQAVLVPELAVHLIMEDMNVSEEGARNIMSESSDVGELVHEEMRDVVSDEEEH</sequence>
<feature type="region of interest" description="Disordered" evidence="8">
    <location>
        <begin position="24"/>
        <end position="292"/>
    </location>
</feature>
<dbReference type="GO" id="GO:0005737">
    <property type="term" value="C:cytoplasm"/>
    <property type="evidence" value="ECO:0007669"/>
    <property type="project" value="UniProtKB-SubCell"/>
</dbReference>
<evidence type="ECO:0000256" key="2">
    <source>
        <dbReference type="ARBA" id="ARBA00004123"/>
    </source>
</evidence>
<dbReference type="EMBL" id="JAGPXC010000001">
    <property type="protein sequence ID" value="KAH6660331.1"/>
    <property type="molecule type" value="Genomic_DNA"/>
</dbReference>
<evidence type="ECO:0000259" key="9">
    <source>
        <dbReference type="SMART" id="SM01312"/>
    </source>
</evidence>
<protein>
    <recommendedName>
        <fullName evidence="5">Restriction of telomere capping protein 4</fullName>
    </recommendedName>
</protein>
<feature type="region of interest" description="Disordered" evidence="8">
    <location>
        <begin position="319"/>
        <end position="340"/>
    </location>
</feature>
<proteinExistence type="inferred from homology"/>
<comment type="similarity">
    <text evidence="4">Belongs to the RTC4 family.</text>
</comment>
<feature type="compositionally biased region" description="Basic and acidic residues" evidence="8">
    <location>
        <begin position="115"/>
        <end position="126"/>
    </location>
</feature>
<evidence type="ECO:0000313" key="10">
    <source>
        <dbReference type="EMBL" id="KAH6660331.1"/>
    </source>
</evidence>
<evidence type="ECO:0000256" key="1">
    <source>
        <dbReference type="ARBA" id="ARBA00002738"/>
    </source>
</evidence>
<evidence type="ECO:0000313" key="11">
    <source>
        <dbReference type="Proteomes" id="UP000758603"/>
    </source>
</evidence>
<feature type="compositionally biased region" description="Basic and acidic residues" evidence="8">
    <location>
        <begin position="66"/>
        <end position="86"/>
    </location>
</feature>
<feature type="compositionally biased region" description="Basic and acidic residues" evidence="8">
    <location>
        <begin position="272"/>
        <end position="292"/>
    </location>
</feature>
<gene>
    <name evidence="10" type="ORF">BKA67DRAFT_653518</name>
</gene>
<dbReference type="OrthoDB" id="128308at2759"/>
<feature type="compositionally biased region" description="Basic and acidic residues" evidence="8">
    <location>
        <begin position="139"/>
        <end position="151"/>
    </location>
</feature>